<dbReference type="OMA" id="WVESVED"/>
<dbReference type="KEGG" id="cre:CHLRE_09g400627v5"/>
<dbReference type="EMBL" id="CM008970">
    <property type="protein sequence ID" value="PNW79099.1"/>
    <property type="molecule type" value="Genomic_DNA"/>
</dbReference>
<dbReference type="PANTHER" id="PTHR33824">
    <property type="entry name" value="POLYKETIDE CYCLASE/DEHYDRASE AND LIPID TRANSPORT SUPERFAMILY PROTEIN"/>
    <property type="match status" value="1"/>
</dbReference>
<dbReference type="PANTHER" id="PTHR33824:SF7">
    <property type="entry name" value="POLYKETIDE CYCLASE_DEHYDRASE AND LIPID TRANSPORT SUPERFAMILY PROTEIN"/>
    <property type="match status" value="1"/>
</dbReference>
<dbReference type="Gene3D" id="3.30.530.20">
    <property type="match status" value="1"/>
</dbReference>
<dbReference type="InterPro" id="IPR047137">
    <property type="entry name" value="ORF3"/>
</dbReference>
<dbReference type="RefSeq" id="XP_042921381.1">
    <property type="nucleotide sequence ID" value="XM_043065997.1"/>
</dbReference>
<keyword evidence="3" id="KW-1185">Reference proteome</keyword>
<reference evidence="2 3" key="1">
    <citation type="journal article" date="2007" name="Science">
        <title>The Chlamydomonas genome reveals the evolution of key animal and plant functions.</title>
        <authorList>
            <person name="Merchant S.S."/>
            <person name="Prochnik S.E."/>
            <person name="Vallon O."/>
            <person name="Harris E.H."/>
            <person name="Karpowicz S.J."/>
            <person name="Witman G.B."/>
            <person name="Terry A."/>
            <person name="Salamov A."/>
            <person name="Fritz-Laylin L.K."/>
            <person name="Marechal-Drouard L."/>
            <person name="Marshall W.F."/>
            <person name="Qu L.H."/>
            <person name="Nelson D.R."/>
            <person name="Sanderfoot A.A."/>
            <person name="Spalding M.H."/>
            <person name="Kapitonov V.V."/>
            <person name="Ren Q."/>
            <person name="Ferris P."/>
            <person name="Lindquist E."/>
            <person name="Shapiro H."/>
            <person name="Lucas S.M."/>
            <person name="Grimwood J."/>
            <person name="Schmutz J."/>
            <person name="Cardol P."/>
            <person name="Cerutti H."/>
            <person name="Chanfreau G."/>
            <person name="Chen C.L."/>
            <person name="Cognat V."/>
            <person name="Croft M.T."/>
            <person name="Dent R."/>
            <person name="Dutcher S."/>
            <person name="Fernandez E."/>
            <person name="Fukuzawa H."/>
            <person name="Gonzalez-Ballester D."/>
            <person name="Gonzalez-Halphen D."/>
            <person name="Hallmann A."/>
            <person name="Hanikenne M."/>
            <person name="Hippler M."/>
            <person name="Inwood W."/>
            <person name="Jabbari K."/>
            <person name="Kalanon M."/>
            <person name="Kuras R."/>
            <person name="Lefebvre P.A."/>
            <person name="Lemaire S.D."/>
            <person name="Lobanov A.V."/>
            <person name="Lohr M."/>
            <person name="Manuell A."/>
            <person name="Meier I."/>
            <person name="Mets L."/>
            <person name="Mittag M."/>
            <person name="Mittelmeier T."/>
            <person name="Moroney J.V."/>
            <person name="Moseley J."/>
            <person name="Napoli C."/>
            <person name="Nedelcu A.M."/>
            <person name="Niyogi K."/>
            <person name="Novoselov S.V."/>
            <person name="Paulsen I.T."/>
            <person name="Pazour G."/>
            <person name="Purton S."/>
            <person name="Ral J.P."/>
            <person name="Riano-Pachon D.M."/>
            <person name="Riekhof W."/>
            <person name="Rymarquis L."/>
            <person name="Schroda M."/>
            <person name="Stern D."/>
            <person name="Umen J."/>
            <person name="Willows R."/>
            <person name="Wilson N."/>
            <person name="Zimmer S.L."/>
            <person name="Allmer J."/>
            <person name="Balk J."/>
            <person name="Bisova K."/>
            <person name="Chen C.J."/>
            <person name="Elias M."/>
            <person name="Gendler K."/>
            <person name="Hauser C."/>
            <person name="Lamb M.R."/>
            <person name="Ledford H."/>
            <person name="Long J.C."/>
            <person name="Minagawa J."/>
            <person name="Page M.D."/>
            <person name="Pan J."/>
            <person name="Pootakham W."/>
            <person name="Roje S."/>
            <person name="Rose A."/>
            <person name="Stahlberg E."/>
            <person name="Terauchi A.M."/>
            <person name="Yang P."/>
            <person name="Ball S."/>
            <person name="Bowler C."/>
            <person name="Dieckmann C.L."/>
            <person name="Gladyshev V.N."/>
            <person name="Green P."/>
            <person name="Jorgensen R."/>
            <person name="Mayfield S."/>
            <person name="Mueller-Roeber B."/>
            <person name="Rajamani S."/>
            <person name="Sayre R.T."/>
            <person name="Brokstein P."/>
            <person name="Dubchak I."/>
            <person name="Goodstein D."/>
            <person name="Hornick L."/>
            <person name="Huang Y.W."/>
            <person name="Jhaveri J."/>
            <person name="Luo Y."/>
            <person name="Martinez D."/>
            <person name="Ngau W.C."/>
            <person name="Otillar B."/>
            <person name="Poliakov A."/>
            <person name="Porter A."/>
            <person name="Szajkowski L."/>
            <person name="Werner G."/>
            <person name="Zhou K."/>
            <person name="Grigoriev I.V."/>
            <person name="Rokhsar D.S."/>
            <person name="Grossman A.R."/>
        </authorList>
    </citation>
    <scope>NUCLEOTIDE SEQUENCE [LARGE SCALE GENOMIC DNA]</scope>
    <source>
        <strain evidence="3">CC-503</strain>
    </source>
</reference>
<feature type="compositionally biased region" description="Basic and acidic residues" evidence="1">
    <location>
        <begin position="268"/>
        <end position="278"/>
    </location>
</feature>
<dbReference type="SUPFAM" id="SSF55961">
    <property type="entry name" value="Bet v1-like"/>
    <property type="match status" value="1"/>
</dbReference>
<name>A0A2K3DEZ2_CHLRE</name>
<feature type="compositionally biased region" description="Low complexity" evidence="1">
    <location>
        <begin position="338"/>
        <end position="356"/>
    </location>
</feature>
<dbReference type="InParanoid" id="A0A2K3DEZ2"/>
<accession>A0A2K3DEZ2</accession>
<sequence>MRQLSVLDSGSRPAAQPVASCSYTTLPNFTSRRIHQRQHACGRGADQSAGRRRLAAPAPLLAPHRLTDNSRPSIACASGEEVISGYTPANYISFSEQPGDVAGHGFSVVVDAPSSVCFGIWNDWNRLVEFLDLVAQIGLDPKNPDMALFQTFYRHGLLPVMEIVFVLQKTQVVENERIEFESVWGMPMSGSVSFRPVDGAGGSRTEVTLEFAQALPTLLVDLKVGVFGVQNSLRPILSDNLVAFKELAEELAAAESSQKGKAGKGARPRQEAGDRQFLLFDERADMQAYAEMMEMMQDAELQQQEQQRQAAAAAQRASAAASQPQQQEQTPAEEDTARQQGPGTAAAAAGPAVAGSGRAGRGTRRTTRTTTDAAGGTAAGGRAASDAAAAGGGQGPDDRSSGRKRSVRSTRGAS</sequence>
<dbReference type="Proteomes" id="UP000006906">
    <property type="component" value="Chromosome 9"/>
</dbReference>
<feature type="region of interest" description="Disordered" evidence="1">
    <location>
        <begin position="299"/>
        <end position="414"/>
    </location>
</feature>
<organism evidence="2 3">
    <name type="scientific">Chlamydomonas reinhardtii</name>
    <name type="common">Chlamydomonas smithii</name>
    <dbReference type="NCBI Taxonomy" id="3055"/>
    <lineage>
        <taxon>Eukaryota</taxon>
        <taxon>Viridiplantae</taxon>
        <taxon>Chlorophyta</taxon>
        <taxon>core chlorophytes</taxon>
        <taxon>Chlorophyceae</taxon>
        <taxon>CS clade</taxon>
        <taxon>Chlamydomonadales</taxon>
        <taxon>Chlamydomonadaceae</taxon>
        <taxon>Chlamydomonas</taxon>
    </lineage>
</organism>
<evidence type="ECO:0008006" key="4">
    <source>
        <dbReference type="Google" id="ProtNLM"/>
    </source>
</evidence>
<dbReference type="GeneID" id="66054779"/>
<dbReference type="Gramene" id="PNW79099">
    <property type="protein sequence ID" value="PNW79099"/>
    <property type="gene ID" value="CHLRE_09g400627v5"/>
</dbReference>
<gene>
    <name evidence="2" type="ORF">CHLRE_09g400627v5</name>
</gene>
<feature type="region of interest" description="Disordered" evidence="1">
    <location>
        <begin position="253"/>
        <end position="278"/>
    </location>
</feature>
<feature type="compositionally biased region" description="Low complexity" evidence="1">
    <location>
        <begin position="299"/>
        <end position="330"/>
    </location>
</feature>
<protein>
    <recommendedName>
        <fullName evidence="4">Coenzyme Q-binding protein COQ10 START domain-containing protein</fullName>
    </recommendedName>
</protein>
<evidence type="ECO:0000313" key="2">
    <source>
        <dbReference type="EMBL" id="PNW79099.1"/>
    </source>
</evidence>
<dbReference type="OrthoDB" id="47798at2759"/>
<dbReference type="InterPro" id="IPR023393">
    <property type="entry name" value="START-like_dom_sf"/>
</dbReference>
<evidence type="ECO:0000256" key="1">
    <source>
        <dbReference type="SAM" id="MobiDB-lite"/>
    </source>
</evidence>
<feature type="compositionally biased region" description="Low complexity" evidence="1">
    <location>
        <begin position="368"/>
        <end position="389"/>
    </location>
</feature>
<dbReference type="AlphaFoldDB" id="A0A2K3DEZ2"/>
<proteinExistence type="predicted"/>
<evidence type="ECO:0000313" key="3">
    <source>
        <dbReference type="Proteomes" id="UP000006906"/>
    </source>
</evidence>